<accession>A0A844YJ62</accession>
<sequence length="339" mass="37015">MMRRIRLFLIVLLVAGLAPGLWWRMPLPPLRHDEGVTVTRLSGLPAKVGEMEVEGAWELESRNEHFGGFSALAMTDGSTLLAASDKARFMRIAVPPGRNIAAGELGYFRPGGAQDKRLSDLEALAHDPETGMIWGSYENLNTIERVSADGERKTARLPGTGGWPARSGAEAIERLPDGRFVVIAESRGGDAGSPALLFPGDPLGKGEPLAFRFKGPEGYSPTGAAALPDGRLLVIMRTWRFGVPPAFRCLIVLADPAQIASGEVWTGRVVARLQPPLPSDNYEGIAVRPRADGSFTVWVISDDNFMRHQRTLLLQLRWQERTHEKARGKPRASSKIQQG</sequence>
<comment type="caution">
    <text evidence="2">The sequence shown here is derived from an EMBL/GenBank/DDBJ whole genome shotgun (WGS) entry which is preliminary data.</text>
</comment>
<evidence type="ECO:0000313" key="3">
    <source>
        <dbReference type="Proteomes" id="UP000445582"/>
    </source>
</evidence>
<evidence type="ECO:0000313" key="2">
    <source>
        <dbReference type="EMBL" id="MXO62984.1"/>
    </source>
</evidence>
<dbReference type="AlphaFoldDB" id="A0A844YJ62"/>
<protein>
    <submittedName>
        <fullName evidence="2">Esterase-like activity of phytase family protein</fullName>
    </submittedName>
</protein>
<reference evidence="2 3" key="1">
    <citation type="submission" date="2019-12" db="EMBL/GenBank/DDBJ databases">
        <title>Genomic-based taxomic classification of the family Erythrobacteraceae.</title>
        <authorList>
            <person name="Xu L."/>
        </authorList>
    </citation>
    <scope>NUCLEOTIDE SEQUENCE [LARGE SCALE GENOMIC DNA]</scope>
    <source>
        <strain evidence="2 3">MCCC 1A09965</strain>
    </source>
</reference>
<organism evidence="2 3">
    <name type="scientific">Qipengyuania oceanensis</name>
    <dbReference type="NCBI Taxonomy" id="1463597"/>
    <lineage>
        <taxon>Bacteria</taxon>
        <taxon>Pseudomonadati</taxon>
        <taxon>Pseudomonadota</taxon>
        <taxon>Alphaproteobacteria</taxon>
        <taxon>Sphingomonadales</taxon>
        <taxon>Erythrobacteraceae</taxon>
        <taxon>Qipengyuania</taxon>
    </lineage>
</organism>
<dbReference type="OrthoDB" id="9798693at2"/>
<name>A0A844YJ62_9SPHN</name>
<evidence type="ECO:0000259" key="1">
    <source>
        <dbReference type="Pfam" id="PF13449"/>
    </source>
</evidence>
<dbReference type="InterPro" id="IPR014567">
    <property type="entry name" value="UCP031900"/>
</dbReference>
<keyword evidence="3" id="KW-1185">Reference proteome</keyword>
<dbReference type="PIRSF" id="PIRSF031900">
    <property type="entry name" value="UCP031900"/>
    <property type="match status" value="1"/>
</dbReference>
<dbReference type="EMBL" id="WTYN01000001">
    <property type="protein sequence ID" value="MXO62984.1"/>
    <property type="molecule type" value="Genomic_DNA"/>
</dbReference>
<dbReference type="Pfam" id="PF13449">
    <property type="entry name" value="Phytase-like"/>
    <property type="match status" value="1"/>
</dbReference>
<gene>
    <name evidence="2" type="ORF">GRI48_08180</name>
</gene>
<dbReference type="SUPFAM" id="SSF101898">
    <property type="entry name" value="NHL repeat"/>
    <property type="match status" value="1"/>
</dbReference>
<feature type="domain" description="Phytase-like" evidence="1">
    <location>
        <begin position="65"/>
        <end position="305"/>
    </location>
</feature>
<dbReference type="Proteomes" id="UP000445582">
    <property type="component" value="Unassembled WGS sequence"/>
</dbReference>
<dbReference type="InterPro" id="IPR027372">
    <property type="entry name" value="Phytase-like_dom"/>
</dbReference>
<dbReference type="RefSeq" id="WP_160673850.1">
    <property type="nucleotide sequence ID" value="NZ_WTYN01000001.1"/>
</dbReference>
<proteinExistence type="predicted"/>